<evidence type="ECO:0000313" key="2">
    <source>
        <dbReference type="EMBL" id="SVB29143.1"/>
    </source>
</evidence>
<sequence>MRISEFELTEPVPEMKDTIAVSMLRPWIDVGRVGTLSLRALQRYLGAKEIGRLSRPGKFFDFTRYRPRMRLVNGKRIFTKPNTIAHYAHDDYSDRDYLFIHVREPHNFGEDYTEAIVELLKFCNVTEYCRIGGMYDSVPHTRPILVTGSMKDDQEQKAAGKLNSRRSTYQGPTSIVNQVNEDLTGLGVANTTLMAHLPQYVQLDEDHLGAARLLEVLCSVYGFPPELADMAQGEQQYKEIDKAIDYGGEVGTLIKQLETYYDRVLSRPEDKPDSALPGSSSSSSPKPTE</sequence>
<dbReference type="EMBL" id="UINC01035940">
    <property type="protein sequence ID" value="SVB29143.1"/>
    <property type="molecule type" value="Genomic_DNA"/>
</dbReference>
<feature type="region of interest" description="Disordered" evidence="1">
    <location>
        <begin position="265"/>
        <end position="289"/>
    </location>
</feature>
<feature type="non-terminal residue" evidence="2">
    <location>
        <position position="289"/>
    </location>
</feature>
<dbReference type="AlphaFoldDB" id="A0A382CV04"/>
<dbReference type="InterPro" id="IPR038389">
    <property type="entry name" value="PSMG2_sf"/>
</dbReference>
<dbReference type="InterPro" id="IPR019151">
    <property type="entry name" value="Proteasome_assmbl_chaperone_2"/>
</dbReference>
<evidence type="ECO:0000256" key="1">
    <source>
        <dbReference type="SAM" id="MobiDB-lite"/>
    </source>
</evidence>
<accession>A0A382CV04</accession>
<organism evidence="2">
    <name type="scientific">marine metagenome</name>
    <dbReference type="NCBI Taxonomy" id="408172"/>
    <lineage>
        <taxon>unclassified sequences</taxon>
        <taxon>metagenomes</taxon>
        <taxon>ecological metagenomes</taxon>
    </lineage>
</organism>
<protein>
    <recommendedName>
        <fullName evidence="3">PAC2 family protein</fullName>
    </recommendedName>
</protein>
<dbReference type="SUPFAM" id="SSF159659">
    <property type="entry name" value="Cgl1923-like"/>
    <property type="match status" value="1"/>
</dbReference>
<reference evidence="2" key="1">
    <citation type="submission" date="2018-05" db="EMBL/GenBank/DDBJ databases">
        <authorList>
            <person name="Lanie J.A."/>
            <person name="Ng W.-L."/>
            <person name="Kazmierczak K.M."/>
            <person name="Andrzejewski T.M."/>
            <person name="Davidsen T.M."/>
            <person name="Wayne K.J."/>
            <person name="Tettelin H."/>
            <person name="Glass J.I."/>
            <person name="Rusch D."/>
            <person name="Podicherti R."/>
            <person name="Tsui H.-C.T."/>
            <person name="Winkler M.E."/>
        </authorList>
    </citation>
    <scope>NUCLEOTIDE SEQUENCE</scope>
</reference>
<feature type="compositionally biased region" description="Low complexity" evidence="1">
    <location>
        <begin position="279"/>
        <end position="289"/>
    </location>
</feature>
<dbReference type="Gene3D" id="3.40.50.10900">
    <property type="entry name" value="PAC-like subunit"/>
    <property type="match status" value="1"/>
</dbReference>
<dbReference type="Pfam" id="PF09754">
    <property type="entry name" value="PAC2"/>
    <property type="match status" value="1"/>
</dbReference>
<name>A0A382CV04_9ZZZZ</name>
<proteinExistence type="predicted"/>
<gene>
    <name evidence="2" type="ORF">METZ01_LOCUS181997</name>
</gene>
<evidence type="ECO:0008006" key="3">
    <source>
        <dbReference type="Google" id="ProtNLM"/>
    </source>
</evidence>